<protein>
    <recommendedName>
        <fullName evidence="2">MHYT domain-containing protein</fullName>
    </recommendedName>
</protein>
<feature type="transmembrane region" description="Helical" evidence="1">
    <location>
        <begin position="225"/>
        <end position="244"/>
    </location>
</feature>
<proteinExistence type="predicted"/>
<feature type="transmembrane region" description="Helical" evidence="1">
    <location>
        <begin position="148"/>
        <end position="170"/>
    </location>
</feature>
<keyword evidence="1" id="KW-0472">Membrane</keyword>
<accession>A0A7S2LMB8</accession>
<dbReference type="InterPro" id="IPR005330">
    <property type="entry name" value="MHYT_dom"/>
</dbReference>
<gene>
    <name evidence="3" type="ORF">BRAN1462_LOCUS41139</name>
</gene>
<organism evidence="3">
    <name type="scientific">Zooxanthella nutricula</name>
    <dbReference type="NCBI Taxonomy" id="1333877"/>
    <lineage>
        <taxon>Eukaryota</taxon>
        <taxon>Sar</taxon>
        <taxon>Alveolata</taxon>
        <taxon>Dinophyceae</taxon>
        <taxon>Peridiniales</taxon>
        <taxon>Peridiniales incertae sedis</taxon>
        <taxon>Zooxanthella</taxon>
    </lineage>
</organism>
<sequence>MHVTQDPLPILASFAVSVCGSWRFLYLIVSRKEGVFRSVNNRVERYYAALLYGFCGVWSLHFLALNAFVFPSDVTVSFNVPMMVLSAIFPVVATRLTTFLVTQHASTARPVRTVCLASLIMTLGITLMHYIGFASLSGVMHVHTVTSMLLTVVLAFLTNVMSVWTLMWLPSRQSCRFTWFCITALAMSMGVVVPHFASQWTVSFVYDSAAAWPGVSLAGGAHSRVQTLVVLVNFFLGTVMVSFFKLKEHVSEASEFPGAKMVRMVTPESEVQRLPAKRITLTNLLALAAGGADAQGAGSACRVVARDAETQTDWSDAPDV</sequence>
<feature type="transmembrane region" description="Helical" evidence="1">
    <location>
        <begin position="82"/>
        <end position="102"/>
    </location>
</feature>
<dbReference type="AlphaFoldDB" id="A0A7S2LMB8"/>
<dbReference type="Pfam" id="PF03707">
    <property type="entry name" value="MHYT"/>
    <property type="match status" value="1"/>
</dbReference>
<dbReference type="PROSITE" id="PS50924">
    <property type="entry name" value="MHYT"/>
    <property type="match status" value="1"/>
</dbReference>
<evidence type="ECO:0000259" key="2">
    <source>
        <dbReference type="PROSITE" id="PS50924"/>
    </source>
</evidence>
<feature type="transmembrane region" description="Helical" evidence="1">
    <location>
        <begin position="12"/>
        <end position="29"/>
    </location>
</feature>
<feature type="transmembrane region" description="Helical" evidence="1">
    <location>
        <begin position="49"/>
        <end position="70"/>
    </location>
</feature>
<reference evidence="3" key="1">
    <citation type="submission" date="2021-01" db="EMBL/GenBank/DDBJ databases">
        <authorList>
            <person name="Corre E."/>
            <person name="Pelletier E."/>
            <person name="Niang G."/>
            <person name="Scheremetjew M."/>
            <person name="Finn R."/>
            <person name="Kale V."/>
            <person name="Holt S."/>
            <person name="Cochrane G."/>
            <person name="Meng A."/>
            <person name="Brown T."/>
            <person name="Cohen L."/>
        </authorList>
    </citation>
    <scope>NUCLEOTIDE SEQUENCE</scope>
    <source>
        <strain evidence="3">RCC3387</strain>
    </source>
</reference>
<keyword evidence="1" id="KW-1133">Transmembrane helix</keyword>
<name>A0A7S2LMB8_9DINO</name>
<evidence type="ECO:0000256" key="1">
    <source>
        <dbReference type="SAM" id="Phobius"/>
    </source>
</evidence>
<dbReference type="PANTHER" id="PTHR35152">
    <property type="entry name" value="DOMAIN SIGNALLING PROTEIN, PUTATIVE (AFU_ORTHOLOGUE AFUA_5G11310)-RELATED"/>
    <property type="match status" value="1"/>
</dbReference>
<dbReference type="EMBL" id="HBGW01064478">
    <property type="protein sequence ID" value="CAD9610706.1"/>
    <property type="molecule type" value="Transcribed_RNA"/>
</dbReference>
<feature type="domain" description="MHYT" evidence="2">
    <location>
        <begin position="5"/>
        <end position="205"/>
    </location>
</feature>
<keyword evidence="1" id="KW-0812">Transmembrane</keyword>
<feature type="transmembrane region" description="Helical" evidence="1">
    <location>
        <begin position="114"/>
        <end position="136"/>
    </location>
</feature>
<evidence type="ECO:0000313" key="3">
    <source>
        <dbReference type="EMBL" id="CAD9610706.1"/>
    </source>
</evidence>
<dbReference type="PANTHER" id="PTHR35152:SF1">
    <property type="entry name" value="DOMAIN SIGNALLING PROTEIN, PUTATIVE (AFU_ORTHOLOGUE AFUA_5G11310)-RELATED"/>
    <property type="match status" value="1"/>
</dbReference>
<feature type="transmembrane region" description="Helical" evidence="1">
    <location>
        <begin position="177"/>
        <end position="197"/>
    </location>
</feature>